<keyword evidence="2" id="KW-0472">Membrane</keyword>
<dbReference type="AlphaFoldDB" id="A0AAV0T264"/>
<proteinExistence type="predicted"/>
<feature type="chain" id="PRO_5043773888" description="RxLR effector candidate protein" evidence="3">
    <location>
        <begin position="33"/>
        <end position="426"/>
    </location>
</feature>
<evidence type="ECO:0000256" key="1">
    <source>
        <dbReference type="SAM" id="MobiDB-lite"/>
    </source>
</evidence>
<accession>A0AAV0T264</accession>
<name>A0AAV0T264_HYABA</name>
<sequence>MGDSAHGRLPRSTVQFALLLLLLLVSLSSGSATSGSVENEAPTRSSTRSSATSDVAAAATANSTAEVGDSSKTLLHEKLAVLEACGWLVLVLYTSLALAIAWRTALHFLYASRSAKKVFHVTLLVSTLLQLPEAIEWICFPMLTEWKAMYVCRLYPPLLLSFCKSYLAICWAGVVAAGQPIAQRRTSKLIVVFNSLLVLWGVTVPILLSSFRDDADGQYSFMQSKLRDVLLYSGVLIVVTYGILLGYQGFRLRRRLLHARGAVLASSVEKSLNQLMLSIFIFIVSDAARLLALVLNLSGVAVSMVVYLVLYNIIPNVFPTICMLYLMRRVTGRGRSHVGVSHIKGLTAKFALAKNLTGSYSDDGSRRSTGNGMASCAYEASAVAGAESDFQKQHRYLRQQQDHVHGAREARQTPAFCWVRESTELC</sequence>
<keyword evidence="2" id="KW-1133">Transmembrane helix</keyword>
<feature type="transmembrane region" description="Helical" evidence="2">
    <location>
        <begin position="118"/>
        <end position="138"/>
    </location>
</feature>
<keyword evidence="5" id="KW-1185">Reference proteome</keyword>
<organism evidence="4 5">
    <name type="scientific">Hyaloperonospora brassicae</name>
    <name type="common">Brassica downy mildew</name>
    <name type="synonym">Peronospora brassicae</name>
    <dbReference type="NCBI Taxonomy" id="162125"/>
    <lineage>
        <taxon>Eukaryota</taxon>
        <taxon>Sar</taxon>
        <taxon>Stramenopiles</taxon>
        <taxon>Oomycota</taxon>
        <taxon>Peronosporomycetes</taxon>
        <taxon>Peronosporales</taxon>
        <taxon>Peronosporaceae</taxon>
        <taxon>Hyaloperonospora</taxon>
    </lineage>
</organism>
<keyword evidence="3" id="KW-0732">Signal</keyword>
<keyword evidence="2" id="KW-0812">Transmembrane</keyword>
<gene>
    <name evidence="4" type="ORF">HBR001_LOCUS983</name>
</gene>
<feature type="transmembrane region" description="Helical" evidence="2">
    <location>
        <begin position="189"/>
        <end position="209"/>
    </location>
</feature>
<feature type="transmembrane region" description="Helical" evidence="2">
    <location>
        <begin position="158"/>
        <end position="177"/>
    </location>
</feature>
<evidence type="ECO:0000256" key="2">
    <source>
        <dbReference type="SAM" id="Phobius"/>
    </source>
</evidence>
<evidence type="ECO:0000313" key="5">
    <source>
        <dbReference type="Proteomes" id="UP001162031"/>
    </source>
</evidence>
<dbReference type="Proteomes" id="UP001162031">
    <property type="component" value="Unassembled WGS sequence"/>
</dbReference>
<feature type="transmembrane region" description="Helical" evidence="2">
    <location>
        <begin position="229"/>
        <end position="250"/>
    </location>
</feature>
<reference evidence="4" key="1">
    <citation type="submission" date="2022-12" db="EMBL/GenBank/DDBJ databases">
        <authorList>
            <person name="Webb A."/>
        </authorList>
    </citation>
    <scope>NUCLEOTIDE SEQUENCE</scope>
    <source>
        <strain evidence="4">Hp1</strain>
    </source>
</reference>
<evidence type="ECO:0008006" key="6">
    <source>
        <dbReference type="Google" id="ProtNLM"/>
    </source>
</evidence>
<feature type="transmembrane region" description="Helical" evidence="2">
    <location>
        <begin position="275"/>
        <end position="298"/>
    </location>
</feature>
<comment type="caution">
    <text evidence="4">The sequence shown here is derived from an EMBL/GenBank/DDBJ whole genome shotgun (WGS) entry which is preliminary data.</text>
</comment>
<evidence type="ECO:0000256" key="3">
    <source>
        <dbReference type="SAM" id="SignalP"/>
    </source>
</evidence>
<evidence type="ECO:0000313" key="4">
    <source>
        <dbReference type="EMBL" id="CAI5713135.1"/>
    </source>
</evidence>
<dbReference type="EMBL" id="CANTFL010000090">
    <property type="protein sequence ID" value="CAI5713135.1"/>
    <property type="molecule type" value="Genomic_DNA"/>
</dbReference>
<feature type="signal peptide" evidence="3">
    <location>
        <begin position="1"/>
        <end position="32"/>
    </location>
</feature>
<feature type="transmembrane region" description="Helical" evidence="2">
    <location>
        <begin position="87"/>
        <end position="106"/>
    </location>
</feature>
<feature type="transmembrane region" description="Helical" evidence="2">
    <location>
        <begin position="304"/>
        <end position="326"/>
    </location>
</feature>
<feature type="region of interest" description="Disordered" evidence="1">
    <location>
        <begin position="31"/>
        <end position="51"/>
    </location>
</feature>
<protein>
    <recommendedName>
        <fullName evidence="6">RxLR effector candidate protein</fullName>
    </recommendedName>
</protein>